<protein>
    <submittedName>
        <fullName evidence="4">Uncharacterized protein</fullName>
    </submittedName>
</protein>
<proteinExistence type="predicted"/>
<sequence>MSAKVKEGRIGKHEANGRTSKTVKRERVQAALPVPSPSDDASEWEGFSDSEDGGVALELSALMRVGCASDTAEATLKWSESVAIPSGGQAATDALGTGEARVEKYYSLAEARWGKYWLRTFPPRVRPPYDDLGTGRARNMSTTLLHHFAILSYWVRNKIEANGLLLDEVRARLRKYSPGKKTRHATPGDVKAVLMRMVQVGKEGFAGKTWAELADAALR</sequence>
<organism evidence="4 5">
    <name type="scientific">Friedmanniomyces endolithicus</name>
    <dbReference type="NCBI Taxonomy" id="329885"/>
    <lineage>
        <taxon>Eukaryota</taxon>
        <taxon>Fungi</taxon>
        <taxon>Dikarya</taxon>
        <taxon>Ascomycota</taxon>
        <taxon>Pezizomycotina</taxon>
        <taxon>Dothideomycetes</taxon>
        <taxon>Dothideomycetidae</taxon>
        <taxon>Mycosphaerellales</taxon>
        <taxon>Teratosphaeriaceae</taxon>
        <taxon>Friedmanniomyces</taxon>
    </lineage>
</organism>
<dbReference type="EMBL" id="NAJP01000139">
    <property type="protein sequence ID" value="TKA26409.1"/>
    <property type="molecule type" value="Genomic_DNA"/>
</dbReference>
<evidence type="ECO:0000313" key="6">
    <source>
        <dbReference type="Proteomes" id="UP001175353"/>
    </source>
</evidence>
<evidence type="ECO:0000313" key="4">
    <source>
        <dbReference type="EMBL" id="TKA26409.1"/>
    </source>
</evidence>
<comment type="caution">
    <text evidence="4">The sequence shown here is derived from an EMBL/GenBank/DDBJ whole genome shotgun (WGS) entry which is preliminary data.</text>
</comment>
<dbReference type="EMBL" id="JAUJLE010000079">
    <property type="protein sequence ID" value="KAK0988373.1"/>
    <property type="molecule type" value="Genomic_DNA"/>
</dbReference>
<evidence type="ECO:0000313" key="5">
    <source>
        <dbReference type="Proteomes" id="UP000310066"/>
    </source>
</evidence>
<dbReference type="AlphaFoldDB" id="A0A4V5N5R9"/>
<dbReference type="Proteomes" id="UP000310066">
    <property type="component" value="Unassembled WGS sequence"/>
</dbReference>
<dbReference type="Proteomes" id="UP001168146">
    <property type="component" value="Unassembled WGS sequence"/>
</dbReference>
<feature type="compositionally biased region" description="Basic and acidic residues" evidence="1">
    <location>
        <begin position="1"/>
        <end position="16"/>
    </location>
</feature>
<evidence type="ECO:0000256" key="1">
    <source>
        <dbReference type="SAM" id="MobiDB-lite"/>
    </source>
</evidence>
<evidence type="ECO:0000313" key="2">
    <source>
        <dbReference type="EMBL" id="KAK0320915.1"/>
    </source>
</evidence>
<keyword evidence="6" id="KW-1185">Reference proteome</keyword>
<reference evidence="3" key="3">
    <citation type="submission" date="2023-06" db="EMBL/GenBank/DDBJ databases">
        <title>Black Yeasts Isolated from many extreme environments.</title>
        <authorList>
            <person name="Coleine C."/>
            <person name="Stajich J.E."/>
            <person name="Selbmann L."/>
        </authorList>
    </citation>
    <scope>NUCLEOTIDE SEQUENCE</scope>
    <source>
        <strain evidence="3">CCFEE 5200</strain>
    </source>
</reference>
<reference evidence="4 5" key="1">
    <citation type="submission" date="2017-03" db="EMBL/GenBank/DDBJ databases">
        <title>Genomes of endolithic fungi from Antarctica.</title>
        <authorList>
            <person name="Coleine C."/>
            <person name="Masonjones S."/>
            <person name="Stajich J.E."/>
        </authorList>
    </citation>
    <scope>NUCLEOTIDE SEQUENCE [LARGE SCALE GENOMIC DNA]</scope>
    <source>
        <strain evidence="4 5">CCFEE 5311</strain>
    </source>
</reference>
<reference evidence="2" key="2">
    <citation type="submission" date="2021-12" db="EMBL/GenBank/DDBJ databases">
        <title>Black yeast isolated from Biological Soil Crust.</title>
        <authorList>
            <person name="Kurbessoian T."/>
        </authorList>
    </citation>
    <scope>NUCLEOTIDE SEQUENCE</scope>
    <source>
        <strain evidence="2">CCFEE 5208</strain>
    </source>
</reference>
<dbReference type="Proteomes" id="UP001175353">
    <property type="component" value="Unassembled WGS sequence"/>
</dbReference>
<dbReference type="EMBL" id="JASUXU010000023">
    <property type="protein sequence ID" value="KAK0320915.1"/>
    <property type="molecule type" value="Genomic_DNA"/>
</dbReference>
<name>A0A4V5N5R9_9PEZI</name>
<evidence type="ECO:0000313" key="3">
    <source>
        <dbReference type="EMBL" id="KAK0988373.1"/>
    </source>
</evidence>
<gene>
    <name evidence="4" type="ORF">B0A54_17165</name>
    <name evidence="2" type="ORF">LTR82_008234</name>
    <name evidence="3" type="ORF">LTR91_009605</name>
</gene>
<dbReference type="OrthoDB" id="10271819at2759"/>
<accession>A0A4V5N5R9</accession>
<feature type="region of interest" description="Disordered" evidence="1">
    <location>
        <begin position="1"/>
        <end position="24"/>
    </location>
</feature>